<gene>
    <name evidence="1" type="ORF">ARALYDRAFT_908870</name>
</gene>
<dbReference type="AlphaFoldDB" id="D7M218"/>
<reference evidence="2" key="1">
    <citation type="journal article" date="2011" name="Nat. Genet.">
        <title>The Arabidopsis lyrata genome sequence and the basis of rapid genome size change.</title>
        <authorList>
            <person name="Hu T.T."/>
            <person name="Pattyn P."/>
            <person name="Bakker E.G."/>
            <person name="Cao J."/>
            <person name="Cheng J.-F."/>
            <person name="Clark R.M."/>
            <person name="Fahlgren N."/>
            <person name="Fawcett J.A."/>
            <person name="Grimwood J."/>
            <person name="Gundlach H."/>
            <person name="Haberer G."/>
            <person name="Hollister J.D."/>
            <person name="Ossowski S."/>
            <person name="Ottilar R.P."/>
            <person name="Salamov A.A."/>
            <person name="Schneeberger K."/>
            <person name="Spannagl M."/>
            <person name="Wang X."/>
            <person name="Yang L."/>
            <person name="Nasrallah M.E."/>
            <person name="Bergelson J."/>
            <person name="Carrington J.C."/>
            <person name="Gaut B.S."/>
            <person name="Schmutz J."/>
            <person name="Mayer K.F.X."/>
            <person name="Van de Peer Y."/>
            <person name="Grigoriev I.V."/>
            <person name="Nordborg M."/>
            <person name="Weigel D."/>
            <person name="Guo Y.-L."/>
        </authorList>
    </citation>
    <scope>NUCLEOTIDE SEQUENCE [LARGE SCALE GENOMIC DNA]</scope>
    <source>
        <strain evidence="2">cv. MN47</strain>
    </source>
</reference>
<dbReference type="Gramene" id="scaffold_600927.1">
    <property type="protein sequence ID" value="scaffold_600927.1"/>
    <property type="gene ID" value="scaffold_600927.1"/>
</dbReference>
<dbReference type="HOGENOM" id="CLU_2530556_0_0_1"/>
<evidence type="ECO:0000313" key="1">
    <source>
        <dbReference type="EMBL" id="EFH47622.1"/>
    </source>
</evidence>
<protein>
    <submittedName>
        <fullName evidence="1">Predicted protein</fullName>
    </submittedName>
</protein>
<dbReference type="EMBL" id="GL348718">
    <property type="protein sequence ID" value="EFH47622.1"/>
    <property type="molecule type" value="Genomic_DNA"/>
</dbReference>
<sequence length="84" mass="9524">MEVATQSDAFLVLGSSLMTMSAYRLVWIIQVKSGKGYVTFRPILFIIYQMNTSIPATSLNLQIQQQQIKEQPFLIPTKACLNQK</sequence>
<accession>D7M218</accession>
<name>D7M218_ARALL</name>
<dbReference type="Proteomes" id="UP000008694">
    <property type="component" value="Unassembled WGS sequence"/>
</dbReference>
<organism evidence="2">
    <name type="scientific">Arabidopsis lyrata subsp. lyrata</name>
    <name type="common">Lyre-leaved rock-cress</name>
    <dbReference type="NCBI Taxonomy" id="81972"/>
    <lineage>
        <taxon>Eukaryota</taxon>
        <taxon>Viridiplantae</taxon>
        <taxon>Streptophyta</taxon>
        <taxon>Embryophyta</taxon>
        <taxon>Tracheophyta</taxon>
        <taxon>Spermatophyta</taxon>
        <taxon>Magnoliopsida</taxon>
        <taxon>eudicotyledons</taxon>
        <taxon>Gunneridae</taxon>
        <taxon>Pentapetalae</taxon>
        <taxon>rosids</taxon>
        <taxon>malvids</taxon>
        <taxon>Brassicales</taxon>
        <taxon>Brassicaceae</taxon>
        <taxon>Camelineae</taxon>
        <taxon>Arabidopsis</taxon>
    </lineage>
</organism>
<keyword evidence="2" id="KW-1185">Reference proteome</keyword>
<proteinExistence type="predicted"/>
<evidence type="ECO:0000313" key="2">
    <source>
        <dbReference type="Proteomes" id="UP000008694"/>
    </source>
</evidence>